<accession>A0A098RYU2</accession>
<dbReference type="AlphaFoldDB" id="A0A098RYU2"/>
<name>A0A098RYU2_9BACT</name>
<dbReference type="STRING" id="1524460.IX84_29795"/>
<dbReference type="OrthoDB" id="7475268at2"/>
<protein>
    <recommendedName>
        <fullName evidence="4">Outer membrane protein beta-barrel domain-containing protein</fullName>
    </recommendedName>
</protein>
<evidence type="ECO:0000313" key="2">
    <source>
        <dbReference type="EMBL" id="KGE85090.1"/>
    </source>
</evidence>
<evidence type="ECO:0000256" key="1">
    <source>
        <dbReference type="SAM" id="SignalP"/>
    </source>
</evidence>
<keyword evidence="3" id="KW-1185">Reference proteome</keyword>
<dbReference type="EMBL" id="JPOS01000093">
    <property type="protein sequence ID" value="KGE85090.1"/>
    <property type="molecule type" value="Genomic_DNA"/>
</dbReference>
<sequence>MRTYFWLFLLLPLLSSAQEYGEFDLNRGNGILVDFTYGYHTPGGDFGKRFGNHFSVGTGAEFITDKGNWLFGLGMSYYFGNEVAENPLTGLLNDQGRIIGNNRGYADIQLRMRGYYVGGHVGKLIPLGFSKNPRSGLRATVSMGLLQHKIRIQEDPLSFVPHLDDEYKKGYDRLSNGLAFTEFIGYQVLSTNKLINFFAGVEFTQGFTMSRRSFDFATRQQDTAERLDLNVGFRVGWILPFYVGQRASEEIYY</sequence>
<keyword evidence="1" id="KW-0732">Signal</keyword>
<proteinExistence type="predicted"/>
<feature type="chain" id="PRO_5001947375" description="Outer membrane protein beta-barrel domain-containing protein" evidence="1">
    <location>
        <begin position="18"/>
        <end position="253"/>
    </location>
</feature>
<evidence type="ECO:0000313" key="3">
    <source>
        <dbReference type="Proteomes" id="UP000029736"/>
    </source>
</evidence>
<gene>
    <name evidence="2" type="ORF">IX84_29795</name>
</gene>
<comment type="caution">
    <text evidence="2">The sequence shown here is derived from an EMBL/GenBank/DDBJ whole genome shotgun (WGS) entry which is preliminary data.</text>
</comment>
<reference evidence="2 3" key="1">
    <citation type="journal article" date="2014" name="Int. J. Syst. Evol. Microbiol.">
        <title>Phaeodactylibacter xiamenensis gen. nov., sp. nov., a member of the family Saprospiraceae isolated from the marine alga Phaeodactylum tricornutum.</title>
        <authorList>
            <person name="Chen Z.Jr."/>
            <person name="Lei X."/>
            <person name="Lai Q."/>
            <person name="Li Y."/>
            <person name="Zhang B."/>
            <person name="Zhang J."/>
            <person name="Zhang H."/>
            <person name="Yang L."/>
            <person name="Zheng W."/>
            <person name="Tian Y."/>
            <person name="Yu Z."/>
            <person name="Xu H.Jr."/>
            <person name="Zheng T."/>
        </authorList>
    </citation>
    <scope>NUCLEOTIDE SEQUENCE [LARGE SCALE GENOMIC DNA]</scope>
    <source>
        <strain evidence="2 3">KD52</strain>
    </source>
</reference>
<feature type="signal peptide" evidence="1">
    <location>
        <begin position="1"/>
        <end position="17"/>
    </location>
</feature>
<organism evidence="2 3">
    <name type="scientific">Phaeodactylibacter xiamenensis</name>
    <dbReference type="NCBI Taxonomy" id="1524460"/>
    <lineage>
        <taxon>Bacteria</taxon>
        <taxon>Pseudomonadati</taxon>
        <taxon>Bacteroidota</taxon>
        <taxon>Saprospiria</taxon>
        <taxon>Saprospirales</taxon>
        <taxon>Haliscomenobacteraceae</taxon>
        <taxon>Phaeodactylibacter</taxon>
    </lineage>
</organism>
<dbReference type="RefSeq" id="WP_044229448.1">
    <property type="nucleotide sequence ID" value="NZ_CAKZLC010000431.1"/>
</dbReference>
<dbReference type="Proteomes" id="UP000029736">
    <property type="component" value="Unassembled WGS sequence"/>
</dbReference>
<evidence type="ECO:0008006" key="4">
    <source>
        <dbReference type="Google" id="ProtNLM"/>
    </source>
</evidence>